<dbReference type="Gene3D" id="3.40.50.300">
    <property type="entry name" value="P-loop containing nucleotide triphosphate hydrolases"/>
    <property type="match status" value="1"/>
</dbReference>
<accession>A0A848BXR2</accession>
<dbReference type="EMBL" id="JABAFG010000004">
    <property type="protein sequence ID" value="NME27749.1"/>
    <property type="molecule type" value="Genomic_DNA"/>
</dbReference>
<evidence type="ECO:0000256" key="2">
    <source>
        <dbReference type="ARBA" id="ARBA00022771"/>
    </source>
</evidence>
<evidence type="ECO:0000256" key="3">
    <source>
        <dbReference type="ARBA" id="ARBA00022833"/>
    </source>
</evidence>
<feature type="domain" description="SF4 helicase" evidence="4">
    <location>
        <begin position="392"/>
        <end position="657"/>
    </location>
</feature>
<dbReference type="GO" id="GO:0005737">
    <property type="term" value="C:cytoplasm"/>
    <property type="evidence" value="ECO:0007669"/>
    <property type="project" value="TreeGrafter"/>
</dbReference>
<keyword evidence="3" id="KW-0862">Zinc</keyword>
<dbReference type="Gene3D" id="3.40.1360.10">
    <property type="match status" value="1"/>
</dbReference>
<evidence type="ECO:0000313" key="5">
    <source>
        <dbReference type="EMBL" id="NME27749.1"/>
    </source>
</evidence>
<dbReference type="GO" id="GO:0003677">
    <property type="term" value="F:DNA binding"/>
    <property type="evidence" value="ECO:0007669"/>
    <property type="project" value="InterPro"/>
</dbReference>
<dbReference type="GO" id="GO:0005524">
    <property type="term" value="F:ATP binding"/>
    <property type="evidence" value="ECO:0007669"/>
    <property type="project" value="InterPro"/>
</dbReference>
<gene>
    <name evidence="5" type="ORF">HF872_03785</name>
</gene>
<dbReference type="GO" id="GO:0008270">
    <property type="term" value="F:zinc ion binding"/>
    <property type="evidence" value="ECO:0007669"/>
    <property type="project" value="UniProtKB-KW"/>
</dbReference>
<dbReference type="InterPro" id="IPR002694">
    <property type="entry name" value="Znf_CHC2"/>
</dbReference>
<dbReference type="SUPFAM" id="SSF56731">
    <property type="entry name" value="DNA primase core"/>
    <property type="match status" value="1"/>
</dbReference>
<dbReference type="InterPro" id="IPR034151">
    <property type="entry name" value="TOPRIM_DnaG_bac"/>
</dbReference>
<protein>
    <submittedName>
        <fullName evidence="5">Toprim domain-containing protein</fullName>
    </submittedName>
</protein>
<reference evidence="5 6" key="1">
    <citation type="submission" date="2020-04" db="EMBL/GenBank/DDBJ databases">
        <authorList>
            <person name="Hitch T.C.A."/>
            <person name="Wylensek D."/>
            <person name="Clavel T."/>
        </authorList>
    </citation>
    <scope>NUCLEOTIDE SEQUENCE [LARGE SCALE GENOMIC DNA]</scope>
    <source>
        <strain evidence="5 6">Oil-RF-744-FAT-WT-6-1</strain>
    </source>
</reference>
<dbReference type="Pfam" id="PF03796">
    <property type="entry name" value="DnaB_C"/>
    <property type="match status" value="1"/>
</dbReference>
<dbReference type="Pfam" id="PF01807">
    <property type="entry name" value="Zn_ribbon_DnaG"/>
    <property type="match status" value="1"/>
</dbReference>
<keyword evidence="2" id="KW-0863">Zinc-finger</keyword>
<sequence length="657" mass="74589">MDIANIIMQKIDLAEFIRTYAKVDLIRVSNGWRCKCPIHGSDNQSSMYISDTGLYCCYSCNSAGNVINFLSDYEHISYTAALERLAAYLNINLKDDESYQKCKSVEQVMTSKKEYGIKNRYKVEEYLKQKRGFTDETISAFGLGGVDGGVCIPLHDANGRCVAIAKRQFDKKPKYINSYNNELYDKSAFLFNLDKAFKLISDRIYVVEGYMDAISGYQMGLPVVAYCGNELHRDQIKTLTRYLKKEVTIILVPDNDPEGMKRVPRVRDYFNAICPDRQVRVALVPDSCKDMNDMLLAGIDPAKLETQHIDRYVVDYLVKQCTTEEEKYHIVEEYLPTVRSGLIRLDIIKEMAKKWDKDYETLKEYFDTVGKDSDDILAEASDVTGCINDLKSIYRTGGFPTHFQQIDNCIRRVEKKQVIVVGATAGTGKTDFAIEFMLRAICQNNMRVVFFSLEMPKGKLIERVVAKLIGCSIGEVEGYVASDDMMVNKAIAKLQERMLVFDGNHLSIDDINERIKLVNSKNVLGGPVDIVFVDYFGYMQGTSTFEDASTAAKKMKGMAKDNNIIFVMLSQLNRGASTYDEPTMSQLKSTGDLEASADYVFLLWRPARDPNLDIGEREELANITRLKIDKARDGMYGPNLAEFRYSKETSRLEENYA</sequence>
<dbReference type="Pfam" id="PF08275">
    <property type="entry name" value="DNAG_N"/>
    <property type="match status" value="1"/>
</dbReference>
<dbReference type="InterPro" id="IPR013264">
    <property type="entry name" value="DNAG_N"/>
</dbReference>
<dbReference type="PANTHER" id="PTHR30313:SF2">
    <property type="entry name" value="DNA PRIMASE"/>
    <property type="match status" value="1"/>
</dbReference>
<dbReference type="Gene3D" id="3.90.580.10">
    <property type="entry name" value="Zinc finger, CHC2-type domain"/>
    <property type="match status" value="1"/>
</dbReference>
<dbReference type="SUPFAM" id="SSF52540">
    <property type="entry name" value="P-loop containing nucleoside triphosphate hydrolases"/>
    <property type="match status" value="1"/>
</dbReference>
<dbReference type="Proteomes" id="UP000591071">
    <property type="component" value="Unassembled WGS sequence"/>
</dbReference>
<dbReference type="InterPro" id="IPR007694">
    <property type="entry name" value="DNA_helicase_DnaB-like_C"/>
</dbReference>
<evidence type="ECO:0000313" key="6">
    <source>
        <dbReference type="Proteomes" id="UP000591071"/>
    </source>
</evidence>
<comment type="caution">
    <text evidence="5">The sequence shown here is derived from an EMBL/GenBank/DDBJ whole genome shotgun (WGS) entry which is preliminary data.</text>
</comment>
<dbReference type="InterPro" id="IPR050219">
    <property type="entry name" value="DnaG_primase"/>
</dbReference>
<dbReference type="Pfam" id="PF13155">
    <property type="entry name" value="Toprim_2"/>
    <property type="match status" value="1"/>
</dbReference>
<keyword evidence="1" id="KW-0479">Metal-binding</keyword>
<dbReference type="GO" id="GO:0006269">
    <property type="term" value="P:DNA replication, synthesis of primer"/>
    <property type="evidence" value="ECO:0007669"/>
    <property type="project" value="TreeGrafter"/>
</dbReference>
<dbReference type="GO" id="GO:0003678">
    <property type="term" value="F:DNA helicase activity"/>
    <property type="evidence" value="ECO:0007669"/>
    <property type="project" value="InterPro"/>
</dbReference>
<dbReference type="SMART" id="SM00400">
    <property type="entry name" value="ZnF_CHCC"/>
    <property type="match status" value="1"/>
</dbReference>
<evidence type="ECO:0000259" key="4">
    <source>
        <dbReference type="PROSITE" id="PS51199"/>
    </source>
</evidence>
<dbReference type="PANTHER" id="PTHR30313">
    <property type="entry name" value="DNA PRIMASE"/>
    <property type="match status" value="1"/>
</dbReference>
<dbReference type="AlphaFoldDB" id="A0A848BXR2"/>
<dbReference type="InterPro" id="IPR036977">
    <property type="entry name" value="DNA_primase_Znf_CHC2"/>
</dbReference>
<dbReference type="RefSeq" id="WP_170087283.1">
    <property type="nucleotide sequence ID" value="NZ_JABAFG010000004.1"/>
</dbReference>
<organism evidence="5 6">
    <name type="scientific">Megasphaera hexanoica</name>
    <dbReference type="NCBI Taxonomy" id="1675036"/>
    <lineage>
        <taxon>Bacteria</taxon>
        <taxon>Bacillati</taxon>
        <taxon>Bacillota</taxon>
        <taxon>Negativicutes</taxon>
        <taxon>Veillonellales</taxon>
        <taxon>Veillonellaceae</taxon>
        <taxon>Megasphaera</taxon>
    </lineage>
</organism>
<dbReference type="InterPro" id="IPR027417">
    <property type="entry name" value="P-loop_NTPase"/>
</dbReference>
<dbReference type="SUPFAM" id="SSF57783">
    <property type="entry name" value="Zinc beta-ribbon"/>
    <property type="match status" value="1"/>
</dbReference>
<name>A0A848BXR2_9FIRM</name>
<dbReference type="PROSITE" id="PS51199">
    <property type="entry name" value="SF4_HELICASE"/>
    <property type="match status" value="1"/>
</dbReference>
<proteinExistence type="predicted"/>
<dbReference type="GO" id="GO:0003899">
    <property type="term" value="F:DNA-directed RNA polymerase activity"/>
    <property type="evidence" value="ECO:0007669"/>
    <property type="project" value="InterPro"/>
</dbReference>
<evidence type="ECO:0000256" key="1">
    <source>
        <dbReference type="ARBA" id="ARBA00022723"/>
    </source>
</evidence>
<dbReference type="CDD" id="cd03364">
    <property type="entry name" value="TOPRIM_DnaG_primases"/>
    <property type="match status" value="1"/>
</dbReference>